<dbReference type="Pfam" id="PF04820">
    <property type="entry name" value="Trp_halogenase"/>
    <property type="match status" value="1"/>
</dbReference>
<gene>
    <name evidence="1" type="ORF">QWI16_07895</name>
</gene>
<dbReference type="InterPro" id="IPR036188">
    <property type="entry name" value="FAD/NAD-bd_sf"/>
</dbReference>
<organism evidence="1 2">
    <name type="scientific">Gilvimarinus algae</name>
    <dbReference type="NCBI Taxonomy" id="3058037"/>
    <lineage>
        <taxon>Bacteria</taxon>
        <taxon>Pseudomonadati</taxon>
        <taxon>Pseudomonadota</taxon>
        <taxon>Gammaproteobacteria</taxon>
        <taxon>Cellvibrionales</taxon>
        <taxon>Cellvibrionaceae</taxon>
        <taxon>Gilvimarinus</taxon>
    </lineage>
</organism>
<proteinExistence type="predicted"/>
<evidence type="ECO:0000313" key="1">
    <source>
        <dbReference type="EMBL" id="MDO3382094.1"/>
    </source>
</evidence>
<keyword evidence="2" id="KW-1185">Reference proteome</keyword>
<reference evidence="1" key="1">
    <citation type="submission" date="2023-07" db="EMBL/GenBank/DDBJ databases">
        <title>Gilvimarinus algae sp. nov., isolated from the surface of Kelp.</title>
        <authorList>
            <person name="Sun Y.Y."/>
            <person name="Gong Y."/>
            <person name="Du Z.J."/>
        </authorList>
    </citation>
    <scope>NUCLEOTIDE SEQUENCE</scope>
    <source>
        <strain evidence="1">SDUM040014</strain>
    </source>
</reference>
<name>A0ABT8TDA4_9GAMM</name>
<dbReference type="PIRSF" id="PIRSF011396">
    <property type="entry name" value="Trp_halogenase"/>
    <property type="match status" value="1"/>
</dbReference>
<dbReference type="InterPro" id="IPR006905">
    <property type="entry name" value="Flavin_halogenase"/>
</dbReference>
<dbReference type="PANTHER" id="PTHR43747">
    <property type="entry name" value="FAD-BINDING PROTEIN"/>
    <property type="match status" value="1"/>
</dbReference>
<dbReference type="Proteomes" id="UP001168380">
    <property type="component" value="Unassembled WGS sequence"/>
</dbReference>
<dbReference type="Gene3D" id="3.50.50.60">
    <property type="entry name" value="FAD/NAD(P)-binding domain"/>
    <property type="match status" value="1"/>
</dbReference>
<evidence type="ECO:0000313" key="2">
    <source>
        <dbReference type="Proteomes" id="UP001168380"/>
    </source>
</evidence>
<dbReference type="RefSeq" id="WP_302712254.1">
    <property type="nucleotide sequence ID" value="NZ_JAULRT010000052.1"/>
</dbReference>
<dbReference type="PANTHER" id="PTHR43747:SF4">
    <property type="entry name" value="FLAVIN-DEPENDENT TRYPTOPHAN HALOGENASE"/>
    <property type="match status" value="1"/>
</dbReference>
<accession>A0ABT8TDA4</accession>
<comment type="caution">
    <text evidence="1">The sequence shown here is derived from an EMBL/GenBank/DDBJ whole genome shotgun (WGS) entry which is preliminary data.</text>
</comment>
<sequence>MNAINKVVILGGGTAGWMAAAALAKVLGHLTVELVESEQIGTVGVGEATIPTLLFFNRLLGIDEVDLLRETQATFKLGIAFENWRRPGSDYFHGFGSTGKDFWAAGFHNFWRRGIEEGMACSFGDYCLEVQAARAGRFSHEGGINYAYHIDASRYGQYLCKLAQRNGVKRTEGRVTRVEQQPQTGDIVALELADGSRVQGDLFIDCSGFRGLLIEQTLACGYEDWSHWLPCDRAVAIASDVLPDAPPYTRAIAHDSGWRWQIPLRERTGNGLVYASHHLSDDEAAARLLSELDGEAHGEPRYIRFTTGRRRQQWYKNCVAIGLSAGFIEPLESTSIHLIQQNILKLIKLFPSDVILSQDRDEFNRHADFDYEQILDFIVLHYHLTERDDSAFWRHCASMEVPASLHERIALFAESGRFFVRNNELFVDSWFQVMIGQGLVPKRYHRVVAQMPVPELEQFLSSIRRTINAKVEAMPAHSFYLERLLAKAQRSRTSISSYR</sequence>
<dbReference type="EMBL" id="JAULRT010000052">
    <property type="protein sequence ID" value="MDO3382094.1"/>
    <property type="molecule type" value="Genomic_DNA"/>
</dbReference>
<dbReference type="InterPro" id="IPR033856">
    <property type="entry name" value="Trp_halogen"/>
</dbReference>
<protein>
    <submittedName>
        <fullName evidence="1">Tryptophan 7-halogenase</fullName>
    </submittedName>
</protein>
<dbReference type="InterPro" id="IPR050816">
    <property type="entry name" value="Flavin-dep_Halogenase_NPB"/>
</dbReference>
<dbReference type="SUPFAM" id="SSF51905">
    <property type="entry name" value="FAD/NAD(P)-binding domain"/>
    <property type="match status" value="1"/>
</dbReference>